<dbReference type="EnsemblMetazoa" id="AMAM017208-RA">
    <property type="protein sequence ID" value="AMAM017208-PA"/>
    <property type="gene ID" value="AMAM017208"/>
</dbReference>
<evidence type="ECO:0000313" key="2">
    <source>
        <dbReference type="EnsemblMetazoa" id="AMAM017208-PA"/>
    </source>
</evidence>
<reference evidence="2" key="2">
    <citation type="submission" date="2020-05" db="UniProtKB">
        <authorList>
            <consortium name="EnsemblMetazoa"/>
        </authorList>
    </citation>
    <scope>IDENTIFICATION</scope>
    <source>
        <strain evidence="2">maculatus3</strain>
    </source>
</reference>
<reference evidence="3" key="1">
    <citation type="submission" date="2013-09" db="EMBL/GenBank/DDBJ databases">
        <title>The Genome Sequence of Anopheles maculatus species B.</title>
        <authorList>
            <consortium name="The Broad Institute Genomics Platform"/>
            <person name="Neafsey D.E."/>
            <person name="Besansky N."/>
            <person name="Howell P."/>
            <person name="Walton C."/>
            <person name="Young S.K."/>
            <person name="Zeng Q."/>
            <person name="Gargeya S."/>
            <person name="Fitzgerald M."/>
            <person name="Haas B."/>
            <person name="Abouelleil A."/>
            <person name="Allen A.W."/>
            <person name="Alvarado L."/>
            <person name="Arachchi H.M."/>
            <person name="Berlin A.M."/>
            <person name="Chapman S.B."/>
            <person name="Gainer-Dewar J."/>
            <person name="Goldberg J."/>
            <person name="Griggs A."/>
            <person name="Gujja S."/>
            <person name="Hansen M."/>
            <person name="Howarth C."/>
            <person name="Imamovic A."/>
            <person name="Ireland A."/>
            <person name="Larimer J."/>
            <person name="McCowan C."/>
            <person name="Murphy C."/>
            <person name="Pearson M."/>
            <person name="Poon T.W."/>
            <person name="Priest M."/>
            <person name="Roberts A."/>
            <person name="Saif S."/>
            <person name="Shea T."/>
            <person name="Sisk P."/>
            <person name="Sykes S."/>
            <person name="Wortman J."/>
            <person name="Nusbaum C."/>
            <person name="Birren B."/>
        </authorList>
    </citation>
    <scope>NUCLEOTIDE SEQUENCE [LARGE SCALE GENOMIC DNA]</scope>
    <source>
        <strain evidence="3">maculatus3</strain>
    </source>
</reference>
<accession>A0A182T0M3</accession>
<proteinExistence type="predicted"/>
<name>A0A182T0M3_9DIPT</name>
<sequence length="283" mass="30935">MHEDNEDEERQAGPAEDWDGGGLTFTAKSSPASPAISVKHTLASGGDRGASKTSTATSTTTTATTTTTNNNSSLIAHITSLPGFDPTKARIVKHYTSKFNSASDPSTSCPSGNPTHSQEPPSKANRNTLTLNTYNNNSNFSISSASDRERITPTAAESFLPWRRDRSYQTFGMCPGCAGAARATNHPTNQPPPPPPPNTTVFRFRKLAVSLAPAHSQFCHQLRCKVYIYRKLFCPPVLLAFCLICHFDQQPLFYVNGQESRRSKLERNYGYVAPLRIALRLVV</sequence>
<dbReference type="AlphaFoldDB" id="A0A182T0M3"/>
<feature type="region of interest" description="Disordered" evidence="1">
    <location>
        <begin position="99"/>
        <end position="128"/>
    </location>
</feature>
<evidence type="ECO:0000313" key="3">
    <source>
        <dbReference type="Proteomes" id="UP000075901"/>
    </source>
</evidence>
<keyword evidence="3" id="KW-1185">Reference proteome</keyword>
<dbReference type="Proteomes" id="UP000075901">
    <property type="component" value="Unassembled WGS sequence"/>
</dbReference>
<feature type="compositionally biased region" description="Low complexity" evidence="1">
    <location>
        <begin position="51"/>
        <end position="68"/>
    </location>
</feature>
<evidence type="ECO:0000256" key="1">
    <source>
        <dbReference type="SAM" id="MobiDB-lite"/>
    </source>
</evidence>
<feature type="region of interest" description="Disordered" evidence="1">
    <location>
        <begin position="1"/>
        <end position="68"/>
    </location>
</feature>
<dbReference type="VEuPathDB" id="VectorBase:AMAM017208"/>
<protein>
    <submittedName>
        <fullName evidence="2">Uncharacterized protein</fullName>
    </submittedName>
</protein>
<organism evidence="2 3">
    <name type="scientific">Anopheles maculatus</name>
    <dbReference type="NCBI Taxonomy" id="74869"/>
    <lineage>
        <taxon>Eukaryota</taxon>
        <taxon>Metazoa</taxon>
        <taxon>Ecdysozoa</taxon>
        <taxon>Arthropoda</taxon>
        <taxon>Hexapoda</taxon>
        <taxon>Insecta</taxon>
        <taxon>Pterygota</taxon>
        <taxon>Neoptera</taxon>
        <taxon>Endopterygota</taxon>
        <taxon>Diptera</taxon>
        <taxon>Nematocera</taxon>
        <taxon>Culicoidea</taxon>
        <taxon>Culicidae</taxon>
        <taxon>Anophelinae</taxon>
        <taxon>Anopheles</taxon>
        <taxon>Anopheles maculatus group</taxon>
    </lineage>
</organism>
<feature type="compositionally biased region" description="Polar residues" evidence="1">
    <location>
        <begin position="99"/>
        <end position="120"/>
    </location>
</feature>